<dbReference type="Proteomes" id="UP001630127">
    <property type="component" value="Unassembled WGS sequence"/>
</dbReference>
<dbReference type="EMBL" id="JBJUIK010000011">
    <property type="protein sequence ID" value="KAL3512132.1"/>
    <property type="molecule type" value="Genomic_DNA"/>
</dbReference>
<feature type="non-terminal residue" evidence="1">
    <location>
        <position position="196"/>
    </location>
</feature>
<accession>A0ABD2Z224</accession>
<proteinExistence type="predicted"/>
<dbReference type="PANTHER" id="PTHR45923:SF2">
    <property type="entry name" value="PROTEIN SEY1"/>
    <property type="match status" value="1"/>
</dbReference>
<sequence length="196" mass="21175">MLDANHSADAIFDQANWDSSEGINSGVIYMHMLPKFVLPSYPNSPPPMRAVFGFSSALSGFEMDEEMKEKVPLKLEDYARGVVKSKAKGEAGKSLKLSVMEAIRLDDEVDNIEKTLSVALLDGKGGASTNKSLGSLLISKYLDDTAFENQSALFALAVSDIVPINMPAAFVLCRSNDVVDIDSIIDLYACVFVITG</sequence>
<evidence type="ECO:0000313" key="1">
    <source>
        <dbReference type="EMBL" id="KAL3512132.1"/>
    </source>
</evidence>
<name>A0ABD2Z224_9GENT</name>
<reference evidence="1 2" key="1">
    <citation type="submission" date="2024-11" db="EMBL/GenBank/DDBJ databases">
        <title>A near-complete genome assembly of Cinchona calisaya.</title>
        <authorList>
            <person name="Lian D.C."/>
            <person name="Zhao X.W."/>
            <person name="Wei L."/>
        </authorList>
    </citation>
    <scope>NUCLEOTIDE SEQUENCE [LARGE SCALE GENOMIC DNA]</scope>
    <source>
        <tissue evidence="1">Nenye</tissue>
    </source>
</reference>
<protein>
    <submittedName>
        <fullName evidence="1">Uncharacterized protein</fullName>
    </submittedName>
</protein>
<keyword evidence="2" id="KW-1185">Reference proteome</keyword>
<dbReference type="PANTHER" id="PTHR45923">
    <property type="entry name" value="PROTEIN SEY1"/>
    <property type="match status" value="1"/>
</dbReference>
<evidence type="ECO:0000313" key="2">
    <source>
        <dbReference type="Proteomes" id="UP001630127"/>
    </source>
</evidence>
<dbReference type="AlphaFoldDB" id="A0ABD2Z224"/>
<comment type="caution">
    <text evidence="1">The sequence shown here is derived from an EMBL/GenBank/DDBJ whole genome shotgun (WGS) entry which is preliminary data.</text>
</comment>
<dbReference type="InterPro" id="IPR008803">
    <property type="entry name" value="RHD3/Sey1"/>
</dbReference>
<organism evidence="1 2">
    <name type="scientific">Cinchona calisaya</name>
    <dbReference type="NCBI Taxonomy" id="153742"/>
    <lineage>
        <taxon>Eukaryota</taxon>
        <taxon>Viridiplantae</taxon>
        <taxon>Streptophyta</taxon>
        <taxon>Embryophyta</taxon>
        <taxon>Tracheophyta</taxon>
        <taxon>Spermatophyta</taxon>
        <taxon>Magnoliopsida</taxon>
        <taxon>eudicotyledons</taxon>
        <taxon>Gunneridae</taxon>
        <taxon>Pentapetalae</taxon>
        <taxon>asterids</taxon>
        <taxon>lamiids</taxon>
        <taxon>Gentianales</taxon>
        <taxon>Rubiaceae</taxon>
        <taxon>Cinchonoideae</taxon>
        <taxon>Cinchoneae</taxon>
        <taxon>Cinchona</taxon>
    </lineage>
</organism>
<gene>
    <name evidence="1" type="ORF">ACH5RR_024849</name>
</gene>